<gene>
    <name evidence="9" type="ORF">GCM10007874_01460</name>
</gene>
<dbReference type="InterPro" id="IPR035906">
    <property type="entry name" value="MetI-like_sf"/>
</dbReference>
<keyword evidence="3" id="KW-1003">Cell membrane</keyword>
<comment type="subcellular location">
    <subcellularLocation>
        <location evidence="1 7">Cell membrane</location>
        <topology evidence="1 7">Multi-pass membrane protein</topology>
    </subcellularLocation>
</comment>
<dbReference type="CDD" id="cd06261">
    <property type="entry name" value="TM_PBP2"/>
    <property type="match status" value="1"/>
</dbReference>
<sequence length="291" mass="31515">MSDVAMSPKTPTFRPGTSDAEIEAAVAKAAKARRTMVLVWQVVILVALLALWEISVRLGWMTDLALGMPSTVVVRLWEWITEGANGTPLWYHLWVTVEEATIGFIFGSIAGVLVGVALGRNAFLADIFSVYIKVFNSIPRVVLAPVFIIMFGLGLPSKIALSFVMVFFLVFQNAFQGVREADRSLIANAQILGAKPWQLTRAVIIPSAMSWIFASLHVSYSFAITGAIVGEFVGARYGIGQLIAIARGSFDGPGVAAAIIIIMLVVLAAGWIMGRVENSLAKWRPKPLSDH</sequence>
<dbReference type="RefSeq" id="WP_284309962.1">
    <property type="nucleotide sequence ID" value="NZ_BSPC01000004.1"/>
</dbReference>
<evidence type="ECO:0000256" key="4">
    <source>
        <dbReference type="ARBA" id="ARBA00022692"/>
    </source>
</evidence>
<dbReference type="InterPro" id="IPR000515">
    <property type="entry name" value="MetI-like"/>
</dbReference>
<evidence type="ECO:0000256" key="7">
    <source>
        <dbReference type="RuleBase" id="RU363032"/>
    </source>
</evidence>
<keyword evidence="2 7" id="KW-0813">Transport</keyword>
<dbReference type="Gene3D" id="1.10.3720.10">
    <property type="entry name" value="MetI-like"/>
    <property type="match status" value="1"/>
</dbReference>
<evidence type="ECO:0000256" key="1">
    <source>
        <dbReference type="ARBA" id="ARBA00004651"/>
    </source>
</evidence>
<feature type="transmembrane region" description="Helical" evidence="7">
    <location>
        <begin position="37"/>
        <end position="60"/>
    </location>
</feature>
<feature type="transmembrane region" description="Helical" evidence="7">
    <location>
        <begin position="100"/>
        <end position="118"/>
    </location>
</feature>
<comment type="caution">
    <text evidence="9">The sequence shown here is derived from an EMBL/GenBank/DDBJ whole genome shotgun (WGS) entry which is preliminary data.</text>
</comment>
<keyword evidence="6 7" id="KW-0472">Membrane</keyword>
<accession>A0ABQ6CA20</accession>
<keyword evidence="4 7" id="KW-0812">Transmembrane</keyword>
<proteinExistence type="inferred from homology"/>
<evidence type="ECO:0000256" key="2">
    <source>
        <dbReference type="ARBA" id="ARBA00022448"/>
    </source>
</evidence>
<keyword evidence="5 7" id="KW-1133">Transmembrane helix</keyword>
<name>A0ABQ6CA20_9HYPH</name>
<feature type="domain" description="ABC transmembrane type-1" evidence="8">
    <location>
        <begin position="93"/>
        <end position="273"/>
    </location>
</feature>
<evidence type="ECO:0000256" key="3">
    <source>
        <dbReference type="ARBA" id="ARBA00022475"/>
    </source>
</evidence>
<dbReference type="EMBL" id="BSPC01000004">
    <property type="protein sequence ID" value="GLS17131.1"/>
    <property type="molecule type" value="Genomic_DNA"/>
</dbReference>
<reference evidence="10" key="1">
    <citation type="journal article" date="2019" name="Int. J. Syst. Evol. Microbiol.">
        <title>The Global Catalogue of Microorganisms (GCM) 10K type strain sequencing project: providing services to taxonomists for standard genome sequencing and annotation.</title>
        <authorList>
            <consortium name="The Broad Institute Genomics Platform"/>
            <consortium name="The Broad Institute Genome Sequencing Center for Infectious Disease"/>
            <person name="Wu L."/>
            <person name="Ma J."/>
        </authorList>
    </citation>
    <scope>NUCLEOTIDE SEQUENCE [LARGE SCALE GENOMIC DNA]</scope>
    <source>
        <strain evidence="10">NBRC 101365</strain>
    </source>
</reference>
<evidence type="ECO:0000313" key="10">
    <source>
        <dbReference type="Proteomes" id="UP001156882"/>
    </source>
</evidence>
<dbReference type="SUPFAM" id="SSF161098">
    <property type="entry name" value="MetI-like"/>
    <property type="match status" value="1"/>
</dbReference>
<dbReference type="PANTHER" id="PTHR30151">
    <property type="entry name" value="ALKANE SULFONATE ABC TRANSPORTER-RELATED, MEMBRANE SUBUNIT"/>
    <property type="match status" value="1"/>
</dbReference>
<feature type="transmembrane region" description="Helical" evidence="7">
    <location>
        <begin position="255"/>
        <end position="274"/>
    </location>
</feature>
<dbReference type="Pfam" id="PF00528">
    <property type="entry name" value="BPD_transp_1"/>
    <property type="match status" value="1"/>
</dbReference>
<keyword evidence="10" id="KW-1185">Reference proteome</keyword>
<evidence type="ECO:0000313" key="9">
    <source>
        <dbReference type="EMBL" id="GLS17131.1"/>
    </source>
</evidence>
<evidence type="ECO:0000259" key="8">
    <source>
        <dbReference type="PROSITE" id="PS50928"/>
    </source>
</evidence>
<protein>
    <submittedName>
        <fullName evidence="9">ABC transporter permease</fullName>
    </submittedName>
</protein>
<dbReference type="PROSITE" id="PS50928">
    <property type="entry name" value="ABC_TM1"/>
    <property type="match status" value="1"/>
</dbReference>
<evidence type="ECO:0000256" key="6">
    <source>
        <dbReference type="ARBA" id="ARBA00023136"/>
    </source>
</evidence>
<evidence type="ECO:0000256" key="5">
    <source>
        <dbReference type="ARBA" id="ARBA00022989"/>
    </source>
</evidence>
<dbReference type="PANTHER" id="PTHR30151:SF20">
    <property type="entry name" value="ABC TRANSPORTER PERMEASE PROTEIN HI_0355-RELATED"/>
    <property type="match status" value="1"/>
</dbReference>
<dbReference type="Proteomes" id="UP001156882">
    <property type="component" value="Unassembled WGS sequence"/>
</dbReference>
<comment type="similarity">
    <text evidence="7">Belongs to the binding-protein-dependent transport system permease family.</text>
</comment>
<organism evidence="9 10">
    <name type="scientific">Labrys miyagiensis</name>
    <dbReference type="NCBI Taxonomy" id="346912"/>
    <lineage>
        <taxon>Bacteria</taxon>
        <taxon>Pseudomonadati</taxon>
        <taxon>Pseudomonadota</taxon>
        <taxon>Alphaproteobacteria</taxon>
        <taxon>Hyphomicrobiales</taxon>
        <taxon>Xanthobacteraceae</taxon>
        <taxon>Labrys</taxon>
    </lineage>
</organism>